<sequence length="642" mass="72746">MDSKTPEVKRGGTDSKQDYLCQKAEVLEREQWQNKMEYALSVAGEIIGLGNVWRFPYLCYKNGGGAFLIPYVIFLIICGIPMFFLETSLGQYTREGGITSWRKICPLFEGIGYGSQVIVLYQIVYYILILAWAFFYLFSCFSAELPWANCKHEWNSDTCVAFTKNSSVSNLTSAINITSPVVEFWEKRVLNLSDGIEHLGTIKWELALCLLLSWTVCYFCIWKGVKGTGKVVYFTATFPYVMLTILLIRGLTLPGAVEGIKYYLYPDMSKLADPQVWMEAGTQIFFSYALCIGCLTALGSYNNFNNNTYRDCFLMSALNSGTSFLSGFAIFSVLGFMAYEEKVHISEVAEAGPGLAFIIYPRAVNMMPYPQLWACLFFLMIILMGLDSQFVSMESLATSITDMFPKTLRKKYCRELLILAIAILCFFAGLIMTTEGGLYIFQLFDYYAVSGTCMLFLATFEALVIAWIYGADRFYDNIEDMIGYRPPAFMKWCWSYFTPGVCIATFIFSLVKYTPVKYNNTYVYPMGAHVFGWFLALSSMLCVPLWVVYKISTTKGSLKQVKSLLSDRCKTALNNIQNCVAFFPVLYSAQRFSLHHVTPSSHCRGNSNSVGRITYEKTSMRASVLLIFSWRKLSSPRTEAIS</sequence>
<dbReference type="PROSITE" id="PS50267">
    <property type="entry name" value="NA_NEUROTRAN_SYMP_3"/>
    <property type="match status" value="1"/>
</dbReference>
<feature type="transmembrane region" description="Helical" evidence="9">
    <location>
        <begin position="277"/>
        <end position="301"/>
    </location>
</feature>
<dbReference type="InParanoid" id="A0A4W3GMM4"/>
<evidence type="ECO:0000313" key="10">
    <source>
        <dbReference type="Ensembl" id="ENSCMIP00000004185.1"/>
    </source>
</evidence>
<organism evidence="10 11">
    <name type="scientific">Callorhinchus milii</name>
    <name type="common">Ghost shark</name>
    <dbReference type="NCBI Taxonomy" id="7868"/>
    <lineage>
        <taxon>Eukaryota</taxon>
        <taxon>Metazoa</taxon>
        <taxon>Chordata</taxon>
        <taxon>Craniata</taxon>
        <taxon>Vertebrata</taxon>
        <taxon>Chondrichthyes</taxon>
        <taxon>Holocephali</taxon>
        <taxon>Chimaeriformes</taxon>
        <taxon>Callorhinchidae</taxon>
        <taxon>Callorhinchus</taxon>
    </lineage>
</organism>
<feature type="transmembrane region" description="Helical" evidence="9">
    <location>
        <begin position="416"/>
        <end position="441"/>
    </location>
</feature>
<dbReference type="PANTHER" id="PTHR11616">
    <property type="entry name" value="SODIUM/CHLORIDE DEPENDENT TRANSPORTER"/>
    <property type="match status" value="1"/>
</dbReference>
<keyword evidence="3 8" id="KW-0812">Transmembrane</keyword>
<feature type="binding site" evidence="6">
    <location>
        <position position="319"/>
    </location>
    <ligand>
        <name>Na(+)</name>
        <dbReference type="ChEBI" id="CHEBI:29101"/>
        <label>1</label>
    </ligand>
</feature>
<comment type="similarity">
    <text evidence="8">Belongs to the sodium:neurotransmitter symporter (SNF) (TC 2.A.22) family.</text>
</comment>
<feature type="binding site" evidence="6">
    <location>
        <position position="44"/>
    </location>
    <ligand>
        <name>Na(+)</name>
        <dbReference type="ChEBI" id="CHEBI:29101"/>
        <label>2</label>
    </ligand>
</feature>
<evidence type="ECO:0000256" key="5">
    <source>
        <dbReference type="ARBA" id="ARBA00023136"/>
    </source>
</evidence>
<evidence type="ECO:0000256" key="7">
    <source>
        <dbReference type="PIRSR" id="PIRSR600175-2"/>
    </source>
</evidence>
<evidence type="ECO:0000256" key="4">
    <source>
        <dbReference type="ARBA" id="ARBA00022989"/>
    </source>
</evidence>
<feature type="disulfide bond" evidence="7">
    <location>
        <begin position="150"/>
        <end position="159"/>
    </location>
</feature>
<feature type="binding site" evidence="6">
    <location>
        <position position="387"/>
    </location>
    <ligand>
        <name>Na(+)</name>
        <dbReference type="ChEBI" id="CHEBI:29101"/>
        <label>1</label>
    </ligand>
</feature>
<name>A0A4W3GMM4_CALMI</name>
<dbReference type="AlphaFoldDB" id="A0A4W3GMM4"/>
<dbReference type="Pfam" id="PF00209">
    <property type="entry name" value="SNF"/>
    <property type="match status" value="1"/>
</dbReference>
<reference evidence="11" key="3">
    <citation type="journal article" date="2014" name="Nature">
        <title>Elephant shark genome provides unique insights into gnathostome evolution.</title>
        <authorList>
            <consortium name="International Elephant Shark Genome Sequencing Consortium"/>
            <person name="Venkatesh B."/>
            <person name="Lee A.P."/>
            <person name="Ravi V."/>
            <person name="Maurya A.K."/>
            <person name="Lian M.M."/>
            <person name="Swann J.B."/>
            <person name="Ohta Y."/>
            <person name="Flajnik M.F."/>
            <person name="Sutoh Y."/>
            <person name="Kasahara M."/>
            <person name="Hoon S."/>
            <person name="Gangu V."/>
            <person name="Roy S.W."/>
            <person name="Irimia M."/>
            <person name="Korzh V."/>
            <person name="Kondrychyn I."/>
            <person name="Lim Z.W."/>
            <person name="Tay B.H."/>
            <person name="Tohari S."/>
            <person name="Kong K.W."/>
            <person name="Ho S."/>
            <person name="Lorente-Galdos B."/>
            <person name="Quilez J."/>
            <person name="Marques-Bonet T."/>
            <person name="Raney B.J."/>
            <person name="Ingham P.W."/>
            <person name="Tay A."/>
            <person name="Hillier L.W."/>
            <person name="Minx P."/>
            <person name="Boehm T."/>
            <person name="Wilson R.K."/>
            <person name="Brenner S."/>
            <person name="Warren W.C."/>
        </authorList>
    </citation>
    <scope>NUCLEOTIDE SEQUENCE [LARGE SCALE GENOMIC DNA]</scope>
</reference>
<dbReference type="GO" id="GO:0046872">
    <property type="term" value="F:metal ion binding"/>
    <property type="evidence" value="ECO:0007669"/>
    <property type="project" value="UniProtKB-KW"/>
</dbReference>
<protein>
    <recommendedName>
        <fullName evidence="8">Transporter</fullName>
    </recommendedName>
</protein>
<gene>
    <name evidence="10" type="primary">LOC103181873</name>
</gene>
<evidence type="ECO:0000256" key="1">
    <source>
        <dbReference type="ARBA" id="ARBA00004141"/>
    </source>
</evidence>
<keyword evidence="8" id="KW-0769">Symport</keyword>
<feature type="transmembrane region" description="Helical" evidence="9">
    <location>
        <begin position="67"/>
        <end position="85"/>
    </location>
</feature>
<dbReference type="GO" id="GO:0005886">
    <property type="term" value="C:plasma membrane"/>
    <property type="evidence" value="ECO:0007669"/>
    <property type="project" value="TreeGrafter"/>
</dbReference>
<keyword evidence="11" id="KW-1185">Reference proteome</keyword>
<keyword evidence="4 9" id="KW-1133">Transmembrane helix</keyword>
<proteinExistence type="inferred from homology"/>
<feature type="transmembrane region" description="Helical" evidence="9">
    <location>
        <begin position="313"/>
        <end position="339"/>
    </location>
</feature>
<dbReference type="PRINTS" id="PR00176">
    <property type="entry name" value="NANEUSMPORT"/>
</dbReference>
<evidence type="ECO:0000256" key="3">
    <source>
        <dbReference type="ARBA" id="ARBA00022692"/>
    </source>
</evidence>
<feature type="transmembrane region" description="Helical" evidence="9">
    <location>
        <begin position="369"/>
        <end position="386"/>
    </location>
</feature>
<dbReference type="CDD" id="cd11496">
    <property type="entry name" value="SLC6sbd-TauT-like"/>
    <property type="match status" value="1"/>
</dbReference>
<feature type="transmembrane region" description="Helical" evidence="9">
    <location>
        <begin position="492"/>
        <end position="511"/>
    </location>
</feature>
<reference evidence="11" key="1">
    <citation type="journal article" date="2006" name="Science">
        <title>Ancient noncoding elements conserved in the human genome.</title>
        <authorList>
            <person name="Venkatesh B."/>
            <person name="Kirkness E.F."/>
            <person name="Loh Y.H."/>
            <person name="Halpern A.L."/>
            <person name="Lee A.P."/>
            <person name="Johnson J."/>
            <person name="Dandona N."/>
            <person name="Viswanathan L.D."/>
            <person name="Tay A."/>
            <person name="Venter J.C."/>
            <person name="Strausberg R.L."/>
            <person name="Brenner S."/>
        </authorList>
    </citation>
    <scope>NUCLEOTIDE SEQUENCE [LARGE SCALE GENOMIC DNA]</scope>
</reference>
<feature type="transmembrane region" description="Helical" evidence="9">
    <location>
        <begin position="531"/>
        <end position="549"/>
    </location>
</feature>
<dbReference type="InterPro" id="IPR037272">
    <property type="entry name" value="SNS_sf"/>
</dbReference>
<dbReference type="Proteomes" id="UP000314986">
    <property type="component" value="Unassembled WGS sequence"/>
</dbReference>
<dbReference type="PANTHER" id="PTHR11616:SF111">
    <property type="entry name" value="SODIUM- AND CHLORIDE-DEPENDENT GABA TRANSPORTER 2"/>
    <property type="match status" value="1"/>
</dbReference>
<evidence type="ECO:0000256" key="8">
    <source>
        <dbReference type="RuleBase" id="RU003732"/>
    </source>
</evidence>
<evidence type="ECO:0000256" key="2">
    <source>
        <dbReference type="ARBA" id="ARBA00022448"/>
    </source>
</evidence>
<evidence type="ECO:0000256" key="6">
    <source>
        <dbReference type="PIRSR" id="PIRSR600175-1"/>
    </source>
</evidence>
<reference evidence="10" key="4">
    <citation type="submission" date="2025-08" db="UniProtKB">
        <authorList>
            <consortium name="Ensembl"/>
        </authorList>
    </citation>
    <scope>IDENTIFICATION</scope>
</reference>
<dbReference type="GeneTree" id="ENSGT00940000157478"/>
<comment type="subcellular location">
    <subcellularLocation>
        <location evidence="1">Membrane</location>
        <topology evidence="1">Multi-pass membrane protein</topology>
    </subcellularLocation>
</comment>
<dbReference type="PROSITE" id="PS00754">
    <property type="entry name" value="NA_NEUROTRAN_SYMP_2"/>
    <property type="match status" value="1"/>
</dbReference>
<evidence type="ECO:0000256" key="9">
    <source>
        <dbReference type="SAM" id="Phobius"/>
    </source>
</evidence>
<accession>A0A4W3GMM4</accession>
<keyword evidence="2 8" id="KW-0813">Transport</keyword>
<reference evidence="10" key="5">
    <citation type="submission" date="2025-09" db="UniProtKB">
        <authorList>
            <consortium name="Ensembl"/>
        </authorList>
    </citation>
    <scope>IDENTIFICATION</scope>
</reference>
<feature type="binding site" evidence="6">
    <location>
        <position position="287"/>
    </location>
    <ligand>
        <name>Na(+)</name>
        <dbReference type="ChEBI" id="CHEBI:29101"/>
        <label>1</label>
    </ligand>
</feature>
<dbReference type="GO" id="GO:0005332">
    <property type="term" value="F:gamma-aminobutyric acid:sodium:chloride symporter activity"/>
    <property type="evidence" value="ECO:0007669"/>
    <property type="project" value="TreeGrafter"/>
</dbReference>
<evidence type="ECO:0000313" key="11">
    <source>
        <dbReference type="Proteomes" id="UP000314986"/>
    </source>
</evidence>
<dbReference type="Ensembl" id="ENSCMIT00000004345.1">
    <property type="protein sequence ID" value="ENSCMIP00000004185.1"/>
    <property type="gene ID" value="ENSCMIG00000002078.1"/>
</dbReference>
<dbReference type="InterPro" id="IPR000175">
    <property type="entry name" value="Na/ntran_symport"/>
</dbReference>
<reference evidence="11" key="2">
    <citation type="journal article" date="2007" name="PLoS Biol.">
        <title>Survey sequencing and comparative analysis of the elephant shark (Callorhinchus milii) genome.</title>
        <authorList>
            <person name="Venkatesh B."/>
            <person name="Kirkness E.F."/>
            <person name="Loh Y.H."/>
            <person name="Halpern A.L."/>
            <person name="Lee A.P."/>
            <person name="Johnson J."/>
            <person name="Dandona N."/>
            <person name="Viswanathan L.D."/>
            <person name="Tay A."/>
            <person name="Venter J.C."/>
            <person name="Strausberg R.L."/>
            <person name="Brenner S."/>
        </authorList>
    </citation>
    <scope>NUCLEOTIDE SEQUENCE [LARGE SCALE GENOMIC DNA]</scope>
</reference>
<keyword evidence="7" id="KW-1015">Disulfide bond</keyword>
<dbReference type="GO" id="GO:0042995">
    <property type="term" value="C:cell projection"/>
    <property type="evidence" value="ECO:0007669"/>
    <property type="project" value="TreeGrafter"/>
</dbReference>
<feature type="transmembrane region" description="Helical" evidence="9">
    <location>
        <begin position="233"/>
        <end position="257"/>
    </location>
</feature>
<feature type="binding site" evidence="6">
    <location>
        <position position="51"/>
    </location>
    <ligand>
        <name>Na(+)</name>
        <dbReference type="ChEBI" id="CHEBI:29101"/>
        <label>1</label>
    </ligand>
</feature>
<dbReference type="PROSITE" id="PS00610">
    <property type="entry name" value="NA_NEUROTRAN_SYMP_1"/>
    <property type="match status" value="1"/>
</dbReference>
<feature type="transmembrane region" description="Helical" evidence="9">
    <location>
        <begin position="118"/>
        <end position="138"/>
    </location>
</feature>
<keyword evidence="6" id="KW-0915">Sodium</keyword>
<keyword evidence="6" id="KW-0479">Metal-binding</keyword>
<keyword evidence="5 9" id="KW-0472">Membrane</keyword>
<feature type="binding site" evidence="6">
    <location>
        <position position="388"/>
    </location>
    <ligand>
        <name>Na(+)</name>
        <dbReference type="ChEBI" id="CHEBI:29101"/>
        <label>1</label>
    </ligand>
</feature>
<feature type="transmembrane region" description="Helical" evidence="9">
    <location>
        <begin position="447"/>
        <end position="471"/>
    </location>
</feature>
<dbReference type="SUPFAM" id="SSF161070">
    <property type="entry name" value="SNF-like"/>
    <property type="match status" value="1"/>
</dbReference>